<dbReference type="InterPro" id="IPR036388">
    <property type="entry name" value="WH-like_DNA-bd_sf"/>
</dbReference>
<comment type="caution">
    <text evidence="2">The sequence shown here is derived from an EMBL/GenBank/DDBJ whole genome shotgun (WGS) entry which is preliminary data.</text>
</comment>
<dbReference type="CDD" id="cd00090">
    <property type="entry name" value="HTH_ARSR"/>
    <property type="match status" value="1"/>
</dbReference>
<evidence type="ECO:0000313" key="3">
    <source>
        <dbReference type="Proteomes" id="UP001596333"/>
    </source>
</evidence>
<evidence type="ECO:0000259" key="1">
    <source>
        <dbReference type="SMART" id="SM00418"/>
    </source>
</evidence>
<dbReference type="Proteomes" id="UP001596333">
    <property type="component" value="Unassembled WGS sequence"/>
</dbReference>
<dbReference type="SUPFAM" id="SSF46785">
    <property type="entry name" value="Winged helix' DNA-binding domain"/>
    <property type="match status" value="1"/>
</dbReference>
<gene>
    <name evidence="2" type="ORF">ACFQEY_14920</name>
</gene>
<dbReference type="AlphaFoldDB" id="A0ABD5UM59"/>
<proteinExistence type="predicted"/>
<dbReference type="EMBL" id="JBHSXI010000021">
    <property type="protein sequence ID" value="MFC6890288.1"/>
    <property type="molecule type" value="Genomic_DNA"/>
</dbReference>
<protein>
    <submittedName>
        <fullName evidence="2">Winged helix-turn-helix domain-containing protein</fullName>
    </submittedName>
</protein>
<dbReference type="RefSeq" id="WP_379770031.1">
    <property type="nucleotide sequence ID" value="NZ_JBHSXI010000021.1"/>
</dbReference>
<keyword evidence="3" id="KW-1185">Reference proteome</keyword>
<dbReference type="InterPro" id="IPR001845">
    <property type="entry name" value="HTH_ArsR_DNA-bd_dom"/>
</dbReference>
<dbReference type="Gene3D" id="1.10.10.10">
    <property type="entry name" value="Winged helix-like DNA-binding domain superfamily/Winged helix DNA-binding domain"/>
    <property type="match status" value="1"/>
</dbReference>
<sequence length="121" mass="13639">MSAGEARLRDEFFAGPRIATFEDHLDQLDAIANSTRFMICYLLYEDGDTTYNELNDATDKVGNALNYHLDTLQTAGLITQSKQRVDGQERSIYSLSILGQKLIEPMIELIVEEGDLAEQYT</sequence>
<feature type="domain" description="HTH arsR-type" evidence="1">
    <location>
        <begin position="26"/>
        <end position="104"/>
    </location>
</feature>
<accession>A0ABD5UM59</accession>
<dbReference type="SMART" id="SM00418">
    <property type="entry name" value="HTH_ARSR"/>
    <property type="match status" value="1"/>
</dbReference>
<organism evidence="2 3">
    <name type="scientific">Halorubrum trueperi</name>
    <dbReference type="NCBI Taxonomy" id="2004704"/>
    <lineage>
        <taxon>Archaea</taxon>
        <taxon>Methanobacteriati</taxon>
        <taxon>Methanobacteriota</taxon>
        <taxon>Stenosarchaea group</taxon>
        <taxon>Halobacteria</taxon>
        <taxon>Halobacteriales</taxon>
        <taxon>Haloferacaceae</taxon>
        <taxon>Halorubrum</taxon>
    </lineage>
</organism>
<reference evidence="2 3" key="1">
    <citation type="journal article" date="2019" name="Int. J. Syst. Evol. Microbiol.">
        <title>The Global Catalogue of Microorganisms (GCM) 10K type strain sequencing project: providing services to taxonomists for standard genome sequencing and annotation.</title>
        <authorList>
            <consortium name="The Broad Institute Genomics Platform"/>
            <consortium name="The Broad Institute Genome Sequencing Center for Infectious Disease"/>
            <person name="Wu L."/>
            <person name="Ma J."/>
        </authorList>
    </citation>
    <scope>NUCLEOTIDE SEQUENCE [LARGE SCALE GENOMIC DNA]</scope>
    <source>
        <strain evidence="2 3">Y73</strain>
    </source>
</reference>
<name>A0ABD5UM59_9EURY</name>
<evidence type="ECO:0000313" key="2">
    <source>
        <dbReference type="EMBL" id="MFC6890288.1"/>
    </source>
</evidence>
<dbReference type="InterPro" id="IPR011991">
    <property type="entry name" value="ArsR-like_HTH"/>
</dbReference>
<dbReference type="InterPro" id="IPR036390">
    <property type="entry name" value="WH_DNA-bd_sf"/>
</dbReference>